<dbReference type="AlphaFoldDB" id="A0A2U9IDJ4"/>
<gene>
    <name evidence="2" type="ORF">DFR85_04705</name>
</gene>
<accession>A0A2U9IDJ4</accession>
<dbReference type="SUPFAM" id="SSF89447">
    <property type="entry name" value="AbrB/MazE/MraZ-like"/>
    <property type="match status" value="1"/>
</dbReference>
<dbReference type="SMART" id="SM00966">
    <property type="entry name" value="SpoVT_AbrB"/>
    <property type="match status" value="1"/>
</dbReference>
<dbReference type="OrthoDB" id="30861at2157"/>
<dbReference type="NCBIfam" id="TIGR01439">
    <property type="entry name" value="lp_hng_hel_AbrB"/>
    <property type="match status" value="1"/>
</dbReference>
<dbReference type="KEGG" id="abri:DFR85_04705"/>
<evidence type="ECO:0000313" key="3">
    <source>
        <dbReference type="Proteomes" id="UP000248044"/>
    </source>
</evidence>
<name>A0A2U9IDJ4_9CREN</name>
<evidence type="ECO:0000259" key="1">
    <source>
        <dbReference type="SMART" id="SM00966"/>
    </source>
</evidence>
<reference evidence="2 3" key="1">
    <citation type="submission" date="2018-05" db="EMBL/GenBank/DDBJ databases">
        <title>Complete Genome Sequences of Extremely Thermoacidophilic, Metal-Mobilizing Type-Strain Members of the Archaeal Family Sulfolobaceae: Acidianus brierleyi DSM-1651T, Acidianus sulfidivorans DSM-18786T, Metallosphaera hakonensis DSM-7519T, and Metallosphaera prunae DSM-10039T.</title>
        <authorList>
            <person name="Counts J.A."/>
            <person name="Kelly R.M."/>
        </authorList>
    </citation>
    <scope>NUCLEOTIDE SEQUENCE [LARGE SCALE GENOMIC DNA]</scope>
    <source>
        <strain evidence="2 3">DSM 1651</strain>
    </source>
</reference>
<organism evidence="2 3">
    <name type="scientific">Acidianus brierleyi</name>
    <dbReference type="NCBI Taxonomy" id="41673"/>
    <lineage>
        <taxon>Archaea</taxon>
        <taxon>Thermoproteota</taxon>
        <taxon>Thermoprotei</taxon>
        <taxon>Sulfolobales</taxon>
        <taxon>Sulfolobaceae</taxon>
        <taxon>Acidianus</taxon>
    </lineage>
</organism>
<protein>
    <submittedName>
        <fullName evidence="2">AbrB family transcriptional regulator</fullName>
    </submittedName>
</protein>
<dbReference type="Proteomes" id="UP000248044">
    <property type="component" value="Chromosome"/>
</dbReference>
<evidence type="ECO:0000313" key="2">
    <source>
        <dbReference type="EMBL" id="AWR94014.1"/>
    </source>
</evidence>
<dbReference type="Pfam" id="PF04014">
    <property type="entry name" value="MazE_antitoxin"/>
    <property type="match status" value="1"/>
</dbReference>
<dbReference type="Gene3D" id="2.10.260.10">
    <property type="match status" value="1"/>
</dbReference>
<proteinExistence type="predicted"/>
<dbReference type="EMBL" id="CP029289">
    <property type="protein sequence ID" value="AWR94014.1"/>
    <property type="molecule type" value="Genomic_DNA"/>
</dbReference>
<dbReference type="GeneID" id="36831431"/>
<dbReference type="GO" id="GO:0003677">
    <property type="term" value="F:DNA binding"/>
    <property type="evidence" value="ECO:0007669"/>
    <property type="project" value="InterPro"/>
</dbReference>
<dbReference type="InterPro" id="IPR037914">
    <property type="entry name" value="SpoVT-AbrB_sf"/>
</dbReference>
<keyword evidence="3" id="KW-1185">Reference proteome</keyword>
<dbReference type="RefSeq" id="WP_110269898.1">
    <property type="nucleotide sequence ID" value="NZ_CP029289.2"/>
</dbReference>
<feature type="domain" description="SpoVT-AbrB" evidence="1">
    <location>
        <begin position="2"/>
        <end position="48"/>
    </location>
</feature>
<sequence length="75" mass="8793">MVKVTEKFQIIISKEVREKISLKPNEEFEVIALNDNEILLKRKVKKVKNPLKVLISNEEMEEEIPSEKIDELGEE</sequence>
<dbReference type="InterPro" id="IPR007159">
    <property type="entry name" value="SpoVT-AbrB_dom"/>
</dbReference>